<evidence type="ECO:0000313" key="1">
    <source>
        <dbReference type="EMBL" id="GBL90836.1"/>
    </source>
</evidence>
<keyword evidence="2" id="KW-1185">Reference proteome</keyword>
<protein>
    <submittedName>
        <fullName evidence="1">Uncharacterized protein</fullName>
    </submittedName>
</protein>
<organism evidence="1 2">
    <name type="scientific">Araneus ventricosus</name>
    <name type="common">Orbweaver spider</name>
    <name type="synonym">Epeira ventricosa</name>
    <dbReference type="NCBI Taxonomy" id="182803"/>
    <lineage>
        <taxon>Eukaryota</taxon>
        <taxon>Metazoa</taxon>
        <taxon>Ecdysozoa</taxon>
        <taxon>Arthropoda</taxon>
        <taxon>Chelicerata</taxon>
        <taxon>Arachnida</taxon>
        <taxon>Araneae</taxon>
        <taxon>Araneomorphae</taxon>
        <taxon>Entelegynae</taxon>
        <taxon>Araneoidea</taxon>
        <taxon>Araneidae</taxon>
        <taxon>Araneus</taxon>
    </lineage>
</organism>
<reference evidence="1 2" key="1">
    <citation type="journal article" date="2019" name="Sci. Rep.">
        <title>Orb-weaving spider Araneus ventricosus genome elucidates the spidroin gene catalogue.</title>
        <authorList>
            <person name="Kono N."/>
            <person name="Nakamura H."/>
            <person name="Ohtoshi R."/>
            <person name="Moran D.A.P."/>
            <person name="Shinohara A."/>
            <person name="Yoshida Y."/>
            <person name="Fujiwara M."/>
            <person name="Mori M."/>
            <person name="Tomita M."/>
            <person name="Arakawa K."/>
        </authorList>
    </citation>
    <scope>NUCLEOTIDE SEQUENCE [LARGE SCALE GENOMIC DNA]</scope>
</reference>
<name>A0A4Y2BHT1_ARAVE</name>
<evidence type="ECO:0000313" key="2">
    <source>
        <dbReference type="Proteomes" id="UP000499080"/>
    </source>
</evidence>
<gene>
    <name evidence="1" type="ORF">AVEN_215566_1</name>
</gene>
<dbReference type="Proteomes" id="UP000499080">
    <property type="component" value="Unassembled WGS sequence"/>
</dbReference>
<dbReference type="EMBL" id="BGPR01000074">
    <property type="protein sequence ID" value="GBL90836.1"/>
    <property type="molecule type" value="Genomic_DNA"/>
</dbReference>
<accession>A0A4Y2BHT1</accession>
<sequence length="293" mass="32592">MTYELLGSVPVDIRPAVLPMSTSSVGWTTDCEIREASYQHPIFTILEDRERPAGSTGGCNTAAGRRDARVQEKTLLLDISTAVYTIKADVQSVRRAYPSSRLEARRGMAVITASRSTEFRNLARVVYRNRCNLSDRRLCTVVYSKSSYGKCACAYLERLFCLSAVLQRHALPAGRSRSSSIVLVDVGKAFPYFAVTVVRPTDDVEIGRGRPDIGRHTPMQLVGISGTSAVLQVHRSSHGTEYTWPPCRNTIGTRCSLLMVPFNGGNVIPYGARAYMTICGERFKRYRLERYCC</sequence>
<dbReference type="AlphaFoldDB" id="A0A4Y2BHT1"/>
<comment type="caution">
    <text evidence="1">The sequence shown here is derived from an EMBL/GenBank/DDBJ whole genome shotgun (WGS) entry which is preliminary data.</text>
</comment>
<proteinExistence type="predicted"/>